<evidence type="ECO:0000259" key="9">
    <source>
        <dbReference type="Pfam" id="PF13847"/>
    </source>
</evidence>
<dbReference type="InterPro" id="IPR029063">
    <property type="entry name" value="SAM-dependent_MTases_sf"/>
</dbReference>
<dbReference type="Gene3D" id="3.40.50.150">
    <property type="entry name" value="Vaccinia Virus protein VP39"/>
    <property type="match status" value="1"/>
</dbReference>
<dbReference type="CDD" id="cd02440">
    <property type="entry name" value="AdoMet_MTases"/>
    <property type="match status" value="1"/>
</dbReference>
<dbReference type="Pfam" id="PF13847">
    <property type="entry name" value="Methyltransf_31"/>
    <property type="match status" value="1"/>
</dbReference>
<reference evidence="10" key="1">
    <citation type="journal article" date="2014" name="Front. Microbiol.">
        <title>High frequency of phylogenetically diverse reductive dehalogenase-homologous genes in deep subseafloor sedimentary metagenomes.</title>
        <authorList>
            <person name="Kawai M."/>
            <person name="Futagami T."/>
            <person name="Toyoda A."/>
            <person name="Takaki Y."/>
            <person name="Nishi S."/>
            <person name="Hori S."/>
            <person name="Arai W."/>
            <person name="Tsubouchi T."/>
            <person name="Morono Y."/>
            <person name="Uchiyama I."/>
            <person name="Ito T."/>
            <person name="Fujiyama A."/>
            <person name="Inagaki F."/>
            <person name="Takami H."/>
        </authorList>
    </citation>
    <scope>NUCLEOTIDE SEQUENCE</scope>
    <source>
        <strain evidence="10">Expedition CK06-06</strain>
    </source>
</reference>
<proteinExistence type="inferred from homology"/>
<keyword evidence="1" id="KW-0808">Transferase</keyword>
<evidence type="ECO:0000256" key="2">
    <source>
        <dbReference type="ARBA" id="ARBA00022691"/>
    </source>
</evidence>
<evidence type="ECO:0000256" key="4">
    <source>
        <dbReference type="ARBA" id="ARBA00034521"/>
    </source>
</evidence>
<dbReference type="InterPro" id="IPR026669">
    <property type="entry name" value="Arsenite_MeTrfase-like"/>
</dbReference>
<protein>
    <recommendedName>
        <fullName evidence="5">Arsenite methyltransferase</fullName>
        <ecNumber evidence="4">2.1.1.137</ecNumber>
    </recommendedName>
</protein>
<organism evidence="10">
    <name type="scientific">marine sediment metagenome</name>
    <dbReference type="NCBI Taxonomy" id="412755"/>
    <lineage>
        <taxon>unclassified sequences</taxon>
        <taxon>metagenomes</taxon>
        <taxon>ecological metagenomes</taxon>
    </lineage>
</organism>
<evidence type="ECO:0000256" key="7">
    <source>
        <dbReference type="ARBA" id="ARBA00047943"/>
    </source>
</evidence>
<dbReference type="AlphaFoldDB" id="X0V887"/>
<dbReference type="SUPFAM" id="SSF53335">
    <property type="entry name" value="S-adenosyl-L-methionine-dependent methyltransferases"/>
    <property type="match status" value="1"/>
</dbReference>
<comment type="caution">
    <text evidence="10">The sequence shown here is derived from an EMBL/GenBank/DDBJ whole genome shotgun (WGS) entry which is preliminary data.</text>
</comment>
<evidence type="ECO:0000256" key="6">
    <source>
        <dbReference type="ARBA" id="ARBA00047941"/>
    </source>
</evidence>
<gene>
    <name evidence="10" type="ORF">S01H1_44602</name>
</gene>
<name>X0V887_9ZZZZ</name>
<feature type="domain" description="Methyltransferase" evidence="9">
    <location>
        <begin position="27"/>
        <end position="135"/>
    </location>
</feature>
<dbReference type="GO" id="GO:0030791">
    <property type="term" value="F:arsenite methyltransferase activity"/>
    <property type="evidence" value="ECO:0007669"/>
    <property type="project" value="UniProtKB-EC"/>
</dbReference>
<evidence type="ECO:0000256" key="1">
    <source>
        <dbReference type="ARBA" id="ARBA00022679"/>
    </source>
</evidence>
<dbReference type="EC" id="2.1.1.137" evidence="4"/>
<comment type="similarity">
    <text evidence="3">Belongs to the methyltransferase superfamily. Arsenite methyltransferase family.</text>
</comment>
<dbReference type="EMBL" id="BARS01028455">
    <property type="protein sequence ID" value="GAG08698.1"/>
    <property type="molecule type" value="Genomic_DNA"/>
</dbReference>
<keyword evidence="2" id="KW-0949">S-adenosyl-L-methionine</keyword>
<sequence length="174" mass="19529">MKFANEEEFRDWLARNALQVLKNKIGIKKGKTVLDYGCGSGTYTISASKAVSEGGKVYAVDMEAKSLKTVEKKANDKRLGNIVTILAKKEEFATGLSEESVDVVLLYDVMQMIEDKPALLRELGRVLRPDGTLSIFPMHVGIDKMLEITNDLKLFYLVNRFEMLLNFAKICNES</sequence>
<comment type="catalytic activity">
    <reaction evidence="6">
        <text>arsenic triglutathione + [thioredoxin]-dithiol + S-adenosyl-L-methionine + 2 H2O = methylarsonous acid + [thioredoxin]-disulfide + 3 glutathione + S-adenosyl-L-homocysteine + H(+)</text>
        <dbReference type="Rhea" id="RHEA:69460"/>
        <dbReference type="Rhea" id="RHEA-COMP:10698"/>
        <dbReference type="Rhea" id="RHEA-COMP:10700"/>
        <dbReference type="ChEBI" id="CHEBI:15377"/>
        <dbReference type="ChEBI" id="CHEBI:15378"/>
        <dbReference type="ChEBI" id="CHEBI:17826"/>
        <dbReference type="ChEBI" id="CHEBI:29950"/>
        <dbReference type="ChEBI" id="CHEBI:50058"/>
        <dbReference type="ChEBI" id="CHEBI:57856"/>
        <dbReference type="ChEBI" id="CHEBI:57925"/>
        <dbReference type="ChEBI" id="CHEBI:59789"/>
        <dbReference type="ChEBI" id="CHEBI:183640"/>
        <dbReference type="EC" id="2.1.1.137"/>
    </reaction>
</comment>
<evidence type="ECO:0000313" key="10">
    <source>
        <dbReference type="EMBL" id="GAG08698.1"/>
    </source>
</evidence>
<comment type="catalytic activity">
    <reaction evidence="8">
        <text>arsenic triglutathione + 3 [thioredoxin]-dithiol + 3 S-adenosyl-L-methionine = trimethylarsine + 3 [thioredoxin]-disulfide + 3 glutathione + 3 S-adenosyl-L-homocysteine + 3 H(+)</text>
        <dbReference type="Rhea" id="RHEA:69432"/>
        <dbReference type="Rhea" id="RHEA-COMP:10698"/>
        <dbReference type="Rhea" id="RHEA-COMP:10700"/>
        <dbReference type="ChEBI" id="CHEBI:15378"/>
        <dbReference type="ChEBI" id="CHEBI:27130"/>
        <dbReference type="ChEBI" id="CHEBI:29950"/>
        <dbReference type="ChEBI" id="CHEBI:50058"/>
        <dbReference type="ChEBI" id="CHEBI:57856"/>
        <dbReference type="ChEBI" id="CHEBI:57925"/>
        <dbReference type="ChEBI" id="CHEBI:59789"/>
        <dbReference type="ChEBI" id="CHEBI:183640"/>
        <dbReference type="EC" id="2.1.1.137"/>
    </reaction>
</comment>
<evidence type="ECO:0000256" key="8">
    <source>
        <dbReference type="ARBA" id="ARBA00048428"/>
    </source>
</evidence>
<accession>X0V887</accession>
<evidence type="ECO:0000256" key="5">
    <source>
        <dbReference type="ARBA" id="ARBA00034545"/>
    </source>
</evidence>
<comment type="catalytic activity">
    <reaction evidence="7">
        <text>arsenic triglutathione + 2 [thioredoxin]-dithiol + 2 S-adenosyl-L-methionine + H2O = dimethylarsinous acid + 2 [thioredoxin]-disulfide + 3 glutathione + 2 S-adenosyl-L-homocysteine + 2 H(+)</text>
        <dbReference type="Rhea" id="RHEA:69464"/>
        <dbReference type="Rhea" id="RHEA-COMP:10698"/>
        <dbReference type="Rhea" id="RHEA-COMP:10700"/>
        <dbReference type="ChEBI" id="CHEBI:15377"/>
        <dbReference type="ChEBI" id="CHEBI:15378"/>
        <dbReference type="ChEBI" id="CHEBI:23808"/>
        <dbReference type="ChEBI" id="CHEBI:29950"/>
        <dbReference type="ChEBI" id="CHEBI:50058"/>
        <dbReference type="ChEBI" id="CHEBI:57856"/>
        <dbReference type="ChEBI" id="CHEBI:57925"/>
        <dbReference type="ChEBI" id="CHEBI:59789"/>
        <dbReference type="ChEBI" id="CHEBI:183640"/>
        <dbReference type="EC" id="2.1.1.137"/>
    </reaction>
</comment>
<dbReference type="PANTHER" id="PTHR43675:SF8">
    <property type="entry name" value="ARSENITE METHYLTRANSFERASE"/>
    <property type="match status" value="1"/>
</dbReference>
<dbReference type="PANTHER" id="PTHR43675">
    <property type="entry name" value="ARSENITE METHYLTRANSFERASE"/>
    <property type="match status" value="1"/>
</dbReference>
<evidence type="ECO:0000256" key="3">
    <source>
        <dbReference type="ARBA" id="ARBA00034487"/>
    </source>
</evidence>
<dbReference type="InterPro" id="IPR025714">
    <property type="entry name" value="Methyltranfer_dom"/>
</dbReference>